<reference evidence="1 2" key="1">
    <citation type="submission" date="2020-08" db="EMBL/GenBank/DDBJ databases">
        <authorList>
            <person name="Koutsovoulos G."/>
            <person name="Danchin GJ E."/>
        </authorList>
    </citation>
    <scope>NUCLEOTIDE SEQUENCE [LARGE SCALE GENOMIC DNA]</scope>
</reference>
<evidence type="ECO:0000313" key="1">
    <source>
        <dbReference type="EMBL" id="CAD2160896.1"/>
    </source>
</evidence>
<evidence type="ECO:0000313" key="2">
    <source>
        <dbReference type="Proteomes" id="UP000580250"/>
    </source>
</evidence>
<proteinExistence type="predicted"/>
<name>A0A6V7UN28_MELEN</name>
<dbReference type="EMBL" id="CAJEWN010000082">
    <property type="protein sequence ID" value="CAD2160896.1"/>
    <property type="molecule type" value="Genomic_DNA"/>
</dbReference>
<sequence>MTEEGSSNSTLKSKVDDNFWQIKSLEKKTINLEGKNFLNENRLEEIEKKILNLNFSDDYKKEIVEQMEQKFQQLFEINLNN</sequence>
<gene>
    <name evidence="1" type="ORF">MENT_LOCUS14514</name>
</gene>
<dbReference type="AlphaFoldDB" id="A0A6V7UN28"/>
<organism evidence="1 2">
    <name type="scientific">Meloidogyne enterolobii</name>
    <name type="common">Root-knot nematode worm</name>
    <name type="synonym">Meloidogyne mayaguensis</name>
    <dbReference type="NCBI Taxonomy" id="390850"/>
    <lineage>
        <taxon>Eukaryota</taxon>
        <taxon>Metazoa</taxon>
        <taxon>Ecdysozoa</taxon>
        <taxon>Nematoda</taxon>
        <taxon>Chromadorea</taxon>
        <taxon>Rhabditida</taxon>
        <taxon>Tylenchina</taxon>
        <taxon>Tylenchomorpha</taxon>
        <taxon>Tylenchoidea</taxon>
        <taxon>Meloidogynidae</taxon>
        <taxon>Meloidogyninae</taxon>
        <taxon>Meloidogyne</taxon>
    </lineage>
</organism>
<accession>A0A6V7UN28</accession>
<comment type="caution">
    <text evidence="1">The sequence shown here is derived from an EMBL/GenBank/DDBJ whole genome shotgun (WGS) entry which is preliminary data.</text>
</comment>
<dbReference type="Proteomes" id="UP000580250">
    <property type="component" value="Unassembled WGS sequence"/>
</dbReference>
<protein>
    <submittedName>
        <fullName evidence="1">Uncharacterized protein</fullName>
    </submittedName>
</protein>